<feature type="active site" description="Proton acceptor" evidence="5">
    <location>
        <position position="116"/>
    </location>
</feature>
<feature type="signal peptide" evidence="9">
    <location>
        <begin position="1"/>
        <end position="32"/>
    </location>
</feature>
<dbReference type="PANTHER" id="PTHR43301:SF3">
    <property type="entry name" value="ARABINAN ENDO-1,5-ALPHA-L-ARABINOSIDASE A-RELATED"/>
    <property type="match status" value="1"/>
</dbReference>
<dbReference type="Proteomes" id="UP000602087">
    <property type="component" value="Unassembled WGS sequence"/>
</dbReference>
<dbReference type="SMART" id="SM00458">
    <property type="entry name" value="RICIN"/>
    <property type="match status" value="1"/>
</dbReference>
<dbReference type="InterPro" id="IPR050727">
    <property type="entry name" value="GH43_arabinanases"/>
</dbReference>
<dbReference type="Gene3D" id="2.80.10.50">
    <property type="match status" value="2"/>
</dbReference>
<dbReference type="EMBL" id="JAEINH010000001">
    <property type="protein sequence ID" value="MBI9113409.1"/>
    <property type="molecule type" value="Genomic_DNA"/>
</dbReference>
<evidence type="ECO:0000259" key="10">
    <source>
        <dbReference type="SMART" id="SM00458"/>
    </source>
</evidence>
<sequence>MRPIRQHIPARPGTARPSRRAGFRTAASIALAACLALGATATTTAATAAVAPATQPVSATATVTTGVPAPTAASAPDAALAGGTQGTKPQAAAAAARIAEQMAALPVTGDTTPIHDPALIVARDGTWWVYGTGRVKRENGGTIQMWSSSDGGTTWRYRGTVWNKIPTWIDQHFAGGELPENLWAPEVYEHGGTYYLYYSASRFGTNTSVTALATNTTLDPNDPAYRWVDQGLVVASPATGLPGGANFNAIDAGIVESGGKPYMSIGSFFDGIFLVPLQWPSGKVAVADWAPQTVQLAHRRVSGNPIEAPYIKERGGYFYLFTSFDSCCKGTSSTYKIAVGRSRSVTGPYLDRSGKSMLNGGGTILLQSSGTRIGPGGQSVFGDDLAYHYYDSTKNGTPTLAIDRMTWTNGWPTIGAQTSGTSTLRNVHTGTCLDVAAATAGTPATAWSCNGLANQRWTATASDELRVFGSLCLDAKDRRTTPGTAVIVWSCTGGTNQKWVAQPDGTIRGTQSGLCLDVSGWGTTNGTPMQLWTCTGAANQRFTRS</sequence>
<evidence type="ECO:0000256" key="8">
    <source>
        <dbReference type="SAM" id="MobiDB-lite"/>
    </source>
</evidence>
<reference evidence="11" key="1">
    <citation type="submission" date="2020-12" db="EMBL/GenBank/DDBJ databases">
        <title>Sanguibacter suaedae sp. nov., isolated from Suaeda aralocaspica.</title>
        <authorList>
            <person name="Ma Q."/>
        </authorList>
    </citation>
    <scope>NUCLEOTIDE SEQUENCE</scope>
    <source>
        <strain evidence="11">YZGR15</strain>
    </source>
</reference>
<keyword evidence="9" id="KW-0732">Signal</keyword>
<dbReference type="GO" id="GO:0005975">
    <property type="term" value="P:carbohydrate metabolic process"/>
    <property type="evidence" value="ECO:0007669"/>
    <property type="project" value="InterPro"/>
</dbReference>
<feature type="domain" description="Ricin B lectin" evidence="10">
    <location>
        <begin position="421"/>
        <end position="545"/>
    </location>
</feature>
<comment type="similarity">
    <text evidence="2 7">Belongs to the glycosyl hydrolase 43 family.</text>
</comment>
<gene>
    <name evidence="11" type="ORF">JAV76_00095</name>
</gene>
<dbReference type="Pfam" id="PF00652">
    <property type="entry name" value="Ricin_B_lectin"/>
    <property type="match status" value="1"/>
</dbReference>
<evidence type="ECO:0000313" key="12">
    <source>
        <dbReference type="Proteomes" id="UP000602087"/>
    </source>
</evidence>
<proteinExistence type="inferred from homology"/>
<dbReference type="Pfam" id="PF04616">
    <property type="entry name" value="Glyco_hydro_43"/>
    <property type="match status" value="1"/>
</dbReference>
<feature type="active site" description="Proton donor" evidence="5">
    <location>
        <position position="307"/>
    </location>
</feature>
<dbReference type="AlphaFoldDB" id="A0A934IAQ3"/>
<organism evidence="11 12">
    <name type="scientific">Sanguibacter suaedae</name>
    <dbReference type="NCBI Taxonomy" id="2795737"/>
    <lineage>
        <taxon>Bacteria</taxon>
        <taxon>Bacillati</taxon>
        <taxon>Actinomycetota</taxon>
        <taxon>Actinomycetes</taxon>
        <taxon>Micrococcales</taxon>
        <taxon>Sanguibacteraceae</taxon>
        <taxon>Sanguibacter</taxon>
    </lineage>
</organism>
<evidence type="ECO:0000256" key="3">
    <source>
        <dbReference type="ARBA" id="ARBA00022801"/>
    </source>
</evidence>
<name>A0A934IAQ3_9MICO</name>
<dbReference type="PROSITE" id="PS50231">
    <property type="entry name" value="RICIN_B_LECTIN"/>
    <property type="match status" value="1"/>
</dbReference>
<evidence type="ECO:0000256" key="7">
    <source>
        <dbReference type="RuleBase" id="RU361187"/>
    </source>
</evidence>
<dbReference type="Gene3D" id="2.115.10.20">
    <property type="entry name" value="Glycosyl hydrolase domain, family 43"/>
    <property type="match status" value="1"/>
</dbReference>
<dbReference type="InterPro" id="IPR035992">
    <property type="entry name" value="Ricin_B-like_lectins"/>
</dbReference>
<keyword evidence="3 7" id="KW-0378">Hydrolase</keyword>
<keyword evidence="4 7" id="KW-0326">Glycosidase</keyword>
<evidence type="ECO:0000256" key="9">
    <source>
        <dbReference type="SAM" id="SignalP"/>
    </source>
</evidence>
<comment type="caution">
    <text evidence="11">The sequence shown here is derived from an EMBL/GenBank/DDBJ whole genome shotgun (WGS) entry which is preliminary data.</text>
</comment>
<feature type="region of interest" description="Disordered" evidence="8">
    <location>
        <begin position="1"/>
        <end position="21"/>
    </location>
</feature>
<dbReference type="InterPro" id="IPR000772">
    <property type="entry name" value="Ricin_B_lectin"/>
</dbReference>
<keyword evidence="12" id="KW-1185">Reference proteome</keyword>
<dbReference type="RefSeq" id="WP_198731989.1">
    <property type="nucleotide sequence ID" value="NZ_JAEINH010000001.1"/>
</dbReference>
<dbReference type="SUPFAM" id="SSF50370">
    <property type="entry name" value="Ricin B-like lectins"/>
    <property type="match status" value="1"/>
</dbReference>
<evidence type="ECO:0000256" key="6">
    <source>
        <dbReference type="PIRSR" id="PIRSR606710-2"/>
    </source>
</evidence>
<feature type="site" description="Important for catalytic activity, responsible for pKa modulation of the active site Glu and correct orientation of both the proton donor and substrate" evidence="6">
    <location>
        <position position="251"/>
    </location>
</feature>
<feature type="chain" id="PRO_5039236870" evidence="9">
    <location>
        <begin position="33"/>
        <end position="545"/>
    </location>
</feature>
<evidence type="ECO:0000256" key="1">
    <source>
        <dbReference type="ARBA" id="ARBA00004834"/>
    </source>
</evidence>
<evidence type="ECO:0000256" key="5">
    <source>
        <dbReference type="PIRSR" id="PIRSR606710-1"/>
    </source>
</evidence>
<accession>A0A934IAQ3</accession>
<evidence type="ECO:0000313" key="11">
    <source>
        <dbReference type="EMBL" id="MBI9113409.1"/>
    </source>
</evidence>
<dbReference type="PANTHER" id="PTHR43301">
    <property type="entry name" value="ARABINAN ENDO-1,5-ALPHA-L-ARABINOSIDASE"/>
    <property type="match status" value="1"/>
</dbReference>
<dbReference type="SUPFAM" id="SSF75005">
    <property type="entry name" value="Arabinanase/levansucrase/invertase"/>
    <property type="match status" value="1"/>
</dbReference>
<dbReference type="CDD" id="cd23418">
    <property type="entry name" value="beta-trefoil_Ricin_XLN-like"/>
    <property type="match status" value="1"/>
</dbReference>
<protein>
    <submittedName>
        <fullName evidence="11">Family 43 glycosylhydrolase</fullName>
    </submittedName>
</protein>
<dbReference type="CDD" id="cd08998">
    <property type="entry name" value="GH43_Arb43a-like"/>
    <property type="match status" value="1"/>
</dbReference>
<dbReference type="GO" id="GO:0004553">
    <property type="term" value="F:hydrolase activity, hydrolyzing O-glycosyl compounds"/>
    <property type="evidence" value="ECO:0007669"/>
    <property type="project" value="InterPro"/>
</dbReference>
<dbReference type="InterPro" id="IPR023296">
    <property type="entry name" value="Glyco_hydro_beta-prop_sf"/>
</dbReference>
<evidence type="ECO:0000256" key="2">
    <source>
        <dbReference type="ARBA" id="ARBA00009865"/>
    </source>
</evidence>
<evidence type="ECO:0000256" key="4">
    <source>
        <dbReference type="ARBA" id="ARBA00023295"/>
    </source>
</evidence>
<comment type="pathway">
    <text evidence="1">Glycan metabolism; L-arabinan degradation.</text>
</comment>
<dbReference type="InterPro" id="IPR006710">
    <property type="entry name" value="Glyco_hydro_43"/>
</dbReference>